<dbReference type="SUPFAM" id="SSF46767">
    <property type="entry name" value="Methylated DNA-protein cysteine methyltransferase, C-terminal domain"/>
    <property type="match status" value="1"/>
</dbReference>
<reference evidence="3 4" key="1">
    <citation type="submission" date="2019-04" db="EMBL/GenBank/DDBJ databases">
        <title>Thalassotalea guangxiensis sp. nov., isolated from sediment of the coastal wetland.</title>
        <authorList>
            <person name="Zheng S."/>
            <person name="Zhang D."/>
        </authorList>
    </citation>
    <scope>NUCLEOTIDE SEQUENCE [LARGE SCALE GENOMIC DNA]</scope>
    <source>
        <strain evidence="3 4">ZS-4</strain>
    </source>
</reference>
<sequence length="113" mass="12469">MKPNENHHRIWTLVALIPPGKVVSYGQLADLAGLPGRARLAGRALKLASPSQNLPWHRVLNSQGKISLQKGSDAYQRQVKRLQEEGIVVIGGKVKLADFQWQPSLGELLTLPF</sequence>
<dbReference type="InterPro" id="IPR052520">
    <property type="entry name" value="ATL_DNA_repair"/>
</dbReference>
<organism evidence="3 4">
    <name type="scientific">Thalassotalea mangrovi</name>
    <dbReference type="NCBI Taxonomy" id="2572245"/>
    <lineage>
        <taxon>Bacteria</taxon>
        <taxon>Pseudomonadati</taxon>
        <taxon>Pseudomonadota</taxon>
        <taxon>Gammaproteobacteria</taxon>
        <taxon>Alteromonadales</taxon>
        <taxon>Colwelliaceae</taxon>
        <taxon>Thalassotalea</taxon>
    </lineage>
</organism>
<evidence type="ECO:0000313" key="3">
    <source>
        <dbReference type="EMBL" id="TKB46081.1"/>
    </source>
</evidence>
<dbReference type="Gene3D" id="1.10.10.10">
    <property type="entry name" value="Winged helix-like DNA-binding domain superfamily/Winged helix DNA-binding domain"/>
    <property type="match status" value="1"/>
</dbReference>
<comment type="caution">
    <text evidence="3">The sequence shown here is derived from an EMBL/GenBank/DDBJ whole genome shotgun (WGS) entry which is preliminary data.</text>
</comment>
<dbReference type="PANTHER" id="PTHR42942">
    <property type="entry name" value="6-O-METHYLGUANINE DNA METHYLTRANSFERASE"/>
    <property type="match status" value="1"/>
</dbReference>
<keyword evidence="4" id="KW-1185">Reference proteome</keyword>
<evidence type="ECO:0000256" key="1">
    <source>
        <dbReference type="ARBA" id="ARBA00022763"/>
    </source>
</evidence>
<dbReference type="InterPro" id="IPR036388">
    <property type="entry name" value="WH-like_DNA-bd_sf"/>
</dbReference>
<dbReference type="PANTHER" id="PTHR42942:SF1">
    <property type="entry name" value="ALKYLTRANSFERASE-LIKE PROTEIN 1"/>
    <property type="match status" value="1"/>
</dbReference>
<evidence type="ECO:0000259" key="2">
    <source>
        <dbReference type="Pfam" id="PF01035"/>
    </source>
</evidence>
<dbReference type="InterPro" id="IPR014048">
    <property type="entry name" value="MethylDNA_cys_MeTrfase_DNA-bd"/>
</dbReference>
<keyword evidence="1" id="KW-0227">DNA damage</keyword>
<dbReference type="OrthoDB" id="9132167at2"/>
<dbReference type="RefSeq" id="WP_136735089.1">
    <property type="nucleotide sequence ID" value="NZ_SWDB01000010.1"/>
</dbReference>
<dbReference type="CDD" id="cd06445">
    <property type="entry name" value="ATase"/>
    <property type="match status" value="1"/>
</dbReference>
<dbReference type="GO" id="GO:0003824">
    <property type="term" value="F:catalytic activity"/>
    <property type="evidence" value="ECO:0007669"/>
    <property type="project" value="InterPro"/>
</dbReference>
<dbReference type="EMBL" id="SWDB01000010">
    <property type="protein sequence ID" value="TKB46081.1"/>
    <property type="molecule type" value="Genomic_DNA"/>
</dbReference>
<dbReference type="GO" id="GO:0006281">
    <property type="term" value="P:DNA repair"/>
    <property type="evidence" value="ECO:0007669"/>
    <property type="project" value="InterPro"/>
</dbReference>
<evidence type="ECO:0000313" key="4">
    <source>
        <dbReference type="Proteomes" id="UP000307999"/>
    </source>
</evidence>
<protein>
    <submittedName>
        <fullName evidence="3">MGMT family protein</fullName>
    </submittedName>
</protein>
<name>A0A4U1B6C1_9GAMM</name>
<dbReference type="Proteomes" id="UP000307999">
    <property type="component" value="Unassembled WGS sequence"/>
</dbReference>
<feature type="domain" description="Methylated-DNA-[protein]-cysteine S-methyltransferase DNA binding" evidence="2">
    <location>
        <begin position="7"/>
        <end position="87"/>
    </location>
</feature>
<dbReference type="InterPro" id="IPR036217">
    <property type="entry name" value="MethylDNA_cys_MeTrfase_DNAb"/>
</dbReference>
<gene>
    <name evidence="3" type="ORF">E8M12_05480</name>
</gene>
<dbReference type="Pfam" id="PF01035">
    <property type="entry name" value="DNA_binding_1"/>
    <property type="match status" value="1"/>
</dbReference>
<dbReference type="AlphaFoldDB" id="A0A4U1B6C1"/>
<proteinExistence type="predicted"/>
<accession>A0A4U1B6C1</accession>